<name>A0ABY7F2B8_MYAAR</name>
<reference evidence="2" key="1">
    <citation type="submission" date="2022-11" db="EMBL/GenBank/DDBJ databases">
        <title>Centuries of genome instability and evolution in soft-shell clam transmissible cancer (bioRxiv).</title>
        <authorList>
            <person name="Hart S.F.M."/>
            <person name="Yonemitsu M.A."/>
            <person name="Giersch R.M."/>
            <person name="Beal B.F."/>
            <person name="Arriagada G."/>
            <person name="Davis B.W."/>
            <person name="Ostrander E.A."/>
            <person name="Goff S.P."/>
            <person name="Metzger M.J."/>
        </authorList>
    </citation>
    <scope>NUCLEOTIDE SEQUENCE</scope>
    <source>
        <strain evidence="2">MELC-2E11</strain>
        <tissue evidence="2">Siphon/mantle</tissue>
    </source>
</reference>
<evidence type="ECO:0000313" key="2">
    <source>
        <dbReference type="EMBL" id="WAR14888.1"/>
    </source>
</evidence>
<evidence type="ECO:0000256" key="1">
    <source>
        <dbReference type="SAM" id="SignalP"/>
    </source>
</evidence>
<evidence type="ECO:0000313" key="3">
    <source>
        <dbReference type="Proteomes" id="UP001164746"/>
    </source>
</evidence>
<gene>
    <name evidence="2" type="ORF">MAR_004993</name>
</gene>
<keyword evidence="3" id="KW-1185">Reference proteome</keyword>
<accession>A0ABY7F2B8</accession>
<feature type="signal peptide" evidence="1">
    <location>
        <begin position="1"/>
        <end position="22"/>
    </location>
</feature>
<dbReference type="Proteomes" id="UP001164746">
    <property type="component" value="Chromosome 9"/>
</dbReference>
<dbReference type="PANTHER" id="PTHR46579">
    <property type="entry name" value="F5/8 TYPE C DOMAIN-CONTAINING PROTEIN-RELATED"/>
    <property type="match status" value="1"/>
</dbReference>
<feature type="chain" id="PRO_5045622730" evidence="1">
    <location>
        <begin position="23"/>
        <end position="362"/>
    </location>
</feature>
<dbReference type="PANTHER" id="PTHR46579:SF1">
    <property type="entry name" value="F5_8 TYPE C DOMAIN-CONTAINING PROTEIN"/>
    <property type="match status" value="1"/>
</dbReference>
<keyword evidence="1" id="KW-0732">Signal</keyword>
<dbReference type="EMBL" id="CP111020">
    <property type="protein sequence ID" value="WAR14888.1"/>
    <property type="molecule type" value="Genomic_DNA"/>
</dbReference>
<organism evidence="2 3">
    <name type="scientific">Mya arenaria</name>
    <name type="common">Soft-shell clam</name>
    <dbReference type="NCBI Taxonomy" id="6604"/>
    <lineage>
        <taxon>Eukaryota</taxon>
        <taxon>Metazoa</taxon>
        <taxon>Spiralia</taxon>
        <taxon>Lophotrochozoa</taxon>
        <taxon>Mollusca</taxon>
        <taxon>Bivalvia</taxon>
        <taxon>Autobranchia</taxon>
        <taxon>Heteroconchia</taxon>
        <taxon>Euheterodonta</taxon>
        <taxon>Imparidentia</taxon>
        <taxon>Neoheterodontei</taxon>
        <taxon>Myida</taxon>
        <taxon>Myoidea</taxon>
        <taxon>Myidae</taxon>
        <taxon>Mya</taxon>
    </lineage>
</organism>
<proteinExistence type="predicted"/>
<protein>
    <submittedName>
        <fullName evidence="2">Uncharacterized protein</fullName>
    </submittedName>
</protein>
<sequence length="362" mass="41388">MHGVLLGITKLLMILWISPSFPKEKCSVSGAVDLIDERLTCINPSPFITRIPRTLSNYFKYWKDYLLHYASFVEAVVLLCTDSIADEDIARSERLLSYFVYMCPHLYSDRYITLNMHSLLHIPQCVKDLGPLWLFHGTHNVKMQILGGINVIQNLSTLTDQITDSKVLDFILKLKATNNYKKLSHATDSGTSSGFYLLGKGTHKYMSDETYVKLVKENNCKPTQILHYQRIMLRGCVLHSESYARVHARNSYTVKYFCLKNSKLQFGIIVNFLYVKKCDCLQDVCNCDNCIIAVMKLFECSGSIMNENFLNIKVPSISVCKLSNQTDVTDVSKIIEVQVNVNFKEESQLYFLCDVPNVKECD</sequence>